<evidence type="ECO:0000313" key="3">
    <source>
        <dbReference type="Proteomes" id="UP000799779"/>
    </source>
</evidence>
<dbReference type="EMBL" id="ML977616">
    <property type="protein sequence ID" value="KAF1997238.1"/>
    <property type="molecule type" value="Genomic_DNA"/>
</dbReference>
<gene>
    <name evidence="2" type="ORF">P154DRAFT_441629</name>
</gene>
<feature type="region of interest" description="Disordered" evidence="1">
    <location>
        <begin position="217"/>
        <end position="236"/>
    </location>
</feature>
<dbReference type="CDD" id="cd20558">
    <property type="entry name" value="CYCLIN_ScPCL7-like"/>
    <property type="match status" value="1"/>
</dbReference>
<reference evidence="2" key="1">
    <citation type="journal article" date="2020" name="Stud. Mycol.">
        <title>101 Dothideomycetes genomes: a test case for predicting lifestyles and emergence of pathogens.</title>
        <authorList>
            <person name="Haridas S."/>
            <person name="Albert R."/>
            <person name="Binder M."/>
            <person name="Bloem J."/>
            <person name="Labutti K."/>
            <person name="Salamov A."/>
            <person name="Andreopoulos B."/>
            <person name="Baker S."/>
            <person name="Barry K."/>
            <person name="Bills G."/>
            <person name="Bluhm B."/>
            <person name="Cannon C."/>
            <person name="Castanera R."/>
            <person name="Culley D."/>
            <person name="Daum C."/>
            <person name="Ezra D."/>
            <person name="Gonzalez J."/>
            <person name="Henrissat B."/>
            <person name="Kuo A."/>
            <person name="Liang C."/>
            <person name="Lipzen A."/>
            <person name="Lutzoni F."/>
            <person name="Magnuson J."/>
            <person name="Mondo S."/>
            <person name="Nolan M."/>
            <person name="Ohm R."/>
            <person name="Pangilinan J."/>
            <person name="Park H.-J."/>
            <person name="Ramirez L."/>
            <person name="Alfaro M."/>
            <person name="Sun H."/>
            <person name="Tritt A."/>
            <person name="Yoshinaga Y."/>
            <person name="Zwiers L.-H."/>
            <person name="Turgeon B."/>
            <person name="Goodwin S."/>
            <person name="Spatafora J."/>
            <person name="Crous P."/>
            <person name="Grigoriev I."/>
        </authorList>
    </citation>
    <scope>NUCLEOTIDE SEQUENCE</scope>
    <source>
        <strain evidence="2">CBS 123094</strain>
    </source>
</reference>
<dbReference type="Gene3D" id="1.10.472.10">
    <property type="entry name" value="Cyclin-like"/>
    <property type="match status" value="1"/>
</dbReference>
<dbReference type="GO" id="GO:0005634">
    <property type="term" value="C:nucleus"/>
    <property type="evidence" value="ECO:0007669"/>
    <property type="project" value="TreeGrafter"/>
</dbReference>
<dbReference type="Proteomes" id="UP000799779">
    <property type="component" value="Unassembled WGS sequence"/>
</dbReference>
<organism evidence="2 3">
    <name type="scientific">Amniculicola lignicola CBS 123094</name>
    <dbReference type="NCBI Taxonomy" id="1392246"/>
    <lineage>
        <taxon>Eukaryota</taxon>
        <taxon>Fungi</taxon>
        <taxon>Dikarya</taxon>
        <taxon>Ascomycota</taxon>
        <taxon>Pezizomycotina</taxon>
        <taxon>Dothideomycetes</taxon>
        <taxon>Pleosporomycetidae</taxon>
        <taxon>Pleosporales</taxon>
        <taxon>Amniculicolaceae</taxon>
        <taxon>Amniculicola</taxon>
    </lineage>
</organism>
<dbReference type="AlphaFoldDB" id="A0A6A5W7Z0"/>
<evidence type="ECO:0000313" key="2">
    <source>
        <dbReference type="EMBL" id="KAF1997238.1"/>
    </source>
</evidence>
<feature type="compositionally biased region" description="Polar residues" evidence="1">
    <location>
        <begin position="18"/>
        <end position="30"/>
    </location>
</feature>
<dbReference type="InterPro" id="IPR013922">
    <property type="entry name" value="Cyclin_PHO80-like"/>
</dbReference>
<dbReference type="Pfam" id="PF08613">
    <property type="entry name" value="Cyclin"/>
    <property type="match status" value="1"/>
</dbReference>
<sequence length="236" mass="25937">MSAEGETPVGQPVAQPATAGTTSLAGSSPSKRLRAQDPEPKIMPLKYETCDVKDLGVLISDMLMELVRLNDGFPLRDGHLTRFHSRAPPAISVRDYLFRLIVHATLSPPILLSMVFYVDKLCTMYSAFTISSLTVHRFLITAATVAAKGLSDSFWTNGLYAKVGGVSIRELALLELEFLRRLEWRIVPKPETLVDYYKGLVERGAGYVLEREAPLDLSNTPASTSAPDEPTVLQDT</sequence>
<dbReference type="GO" id="GO:0019901">
    <property type="term" value="F:protein kinase binding"/>
    <property type="evidence" value="ECO:0007669"/>
    <property type="project" value="InterPro"/>
</dbReference>
<dbReference type="SUPFAM" id="SSF47954">
    <property type="entry name" value="Cyclin-like"/>
    <property type="match status" value="1"/>
</dbReference>
<keyword evidence="3" id="KW-1185">Reference proteome</keyword>
<dbReference type="OrthoDB" id="337735at2759"/>
<evidence type="ECO:0000256" key="1">
    <source>
        <dbReference type="SAM" id="MobiDB-lite"/>
    </source>
</evidence>
<dbReference type="GO" id="GO:0016538">
    <property type="term" value="F:cyclin-dependent protein serine/threonine kinase regulator activity"/>
    <property type="evidence" value="ECO:0007669"/>
    <property type="project" value="TreeGrafter"/>
</dbReference>
<dbReference type="GO" id="GO:0000307">
    <property type="term" value="C:cyclin-dependent protein kinase holoenzyme complex"/>
    <property type="evidence" value="ECO:0007669"/>
    <property type="project" value="TreeGrafter"/>
</dbReference>
<dbReference type="InterPro" id="IPR036915">
    <property type="entry name" value="Cyclin-like_sf"/>
</dbReference>
<feature type="region of interest" description="Disordered" evidence="1">
    <location>
        <begin position="1"/>
        <end position="38"/>
    </location>
</feature>
<feature type="compositionally biased region" description="Polar residues" evidence="1">
    <location>
        <begin position="217"/>
        <end position="226"/>
    </location>
</feature>
<protein>
    <submittedName>
        <fullName evidence="2">Cyclin-domain-containing protein</fullName>
    </submittedName>
</protein>
<proteinExistence type="predicted"/>
<dbReference type="PANTHER" id="PTHR15615:SF117">
    <property type="entry name" value="PHO85 CYCLIN PHO80"/>
    <property type="match status" value="1"/>
</dbReference>
<name>A0A6A5W7Z0_9PLEO</name>
<accession>A0A6A5W7Z0</accession>
<dbReference type="PANTHER" id="PTHR15615">
    <property type="match status" value="1"/>
</dbReference>